<name>A0ABW2M316_9FLAO</name>
<comment type="caution">
    <text evidence="1">The sequence shown here is derived from an EMBL/GenBank/DDBJ whole genome shotgun (WGS) entry which is preliminary data.</text>
</comment>
<keyword evidence="2" id="KW-1185">Reference proteome</keyword>
<reference evidence="2" key="1">
    <citation type="journal article" date="2019" name="Int. J. Syst. Evol. Microbiol.">
        <title>The Global Catalogue of Microorganisms (GCM) 10K type strain sequencing project: providing services to taxonomists for standard genome sequencing and annotation.</title>
        <authorList>
            <consortium name="The Broad Institute Genomics Platform"/>
            <consortium name="The Broad Institute Genome Sequencing Center for Infectious Disease"/>
            <person name="Wu L."/>
            <person name="Ma J."/>
        </authorList>
    </citation>
    <scope>NUCLEOTIDE SEQUENCE [LARGE SCALE GENOMIC DNA]</scope>
    <source>
        <strain evidence="2">CCUG 54781</strain>
    </source>
</reference>
<evidence type="ECO:0000313" key="1">
    <source>
        <dbReference type="EMBL" id="MFC7347807.1"/>
    </source>
</evidence>
<sequence length="265" mass="30884">MKNFLVLILCFLQLSCNGQNDKNNKSKTVEKKMENPRKLNISEFKKKARITGKHFSIDNSSNFKTEYNEYYLLEEKNGSVHKFWGEDDGFFYEEVKEQGKDYIDVYTYLPKNGNLVNQETKSLYGFVMREKEFNNDGVLINDIDYNKDYQFGLEKVKEYLISKQVNVNINAFIEFPTNNLDIPIPQIKRNTINKVFQPENYPPTTSKIWQIEGVEANYNGVKGIYYIDLDGDTGKELLVKKFRGKKSGKRGIGTYADYEIILKAK</sequence>
<organism evidence="1 2">
    <name type="scientific">Chryseobacterium zhengzhouense</name>
    <dbReference type="NCBI Taxonomy" id="1636086"/>
    <lineage>
        <taxon>Bacteria</taxon>
        <taxon>Pseudomonadati</taxon>
        <taxon>Bacteroidota</taxon>
        <taxon>Flavobacteriia</taxon>
        <taxon>Flavobacteriales</taxon>
        <taxon>Weeksellaceae</taxon>
        <taxon>Chryseobacterium group</taxon>
        <taxon>Chryseobacterium</taxon>
    </lineage>
</organism>
<accession>A0ABW2M316</accession>
<dbReference type="Proteomes" id="UP001596550">
    <property type="component" value="Unassembled WGS sequence"/>
</dbReference>
<protein>
    <submittedName>
        <fullName evidence="1">Uncharacterized protein</fullName>
    </submittedName>
</protein>
<gene>
    <name evidence="1" type="ORF">ACFQO9_13860</name>
</gene>
<dbReference type="RefSeq" id="WP_378180204.1">
    <property type="nucleotide sequence ID" value="NZ_JBHTCR010000006.1"/>
</dbReference>
<proteinExistence type="predicted"/>
<evidence type="ECO:0000313" key="2">
    <source>
        <dbReference type="Proteomes" id="UP001596550"/>
    </source>
</evidence>
<dbReference type="EMBL" id="JBHTCR010000006">
    <property type="protein sequence ID" value="MFC7347807.1"/>
    <property type="molecule type" value="Genomic_DNA"/>
</dbReference>